<feature type="signal peptide" evidence="2">
    <location>
        <begin position="1"/>
        <end position="30"/>
    </location>
</feature>
<evidence type="ECO:0008006" key="5">
    <source>
        <dbReference type="Google" id="ProtNLM"/>
    </source>
</evidence>
<reference evidence="3 4" key="1">
    <citation type="submission" date="2017-09" db="EMBL/GenBank/DDBJ databases">
        <title>Streptomyces genome completion.</title>
        <authorList>
            <person name="Lee N."/>
            <person name="Cho B.-K."/>
        </authorList>
    </citation>
    <scope>NUCLEOTIDE SEQUENCE [LARGE SCALE GENOMIC DNA]</scope>
    <source>
        <strain evidence="3 4">ATCC 14899</strain>
    </source>
</reference>
<dbReference type="PANTHER" id="PTHR38589:SF1">
    <property type="entry name" value="BLR0621 PROTEIN"/>
    <property type="match status" value="1"/>
</dbReference>
<proteinExistence type="predicted"/>
<accession>A0A5P2WDI2</accession>
<sequence length="253" mass="27176">MWTGGVYGAGRSWAVTAACGVLLMSLSACASSPDEEHRRPRGTASSGRAARPPAPAPMADRGRIPGVGERIRRSVPSGSGQALVVYGDGENSPDSTAVFYVKEGSSWVALGRWRGHNGRRGWAADHQENDLRSPVGVFTLSDAGGVLPDPGTRLPYDQGRSYEVPGSWGEAHRRDFYYVIAIDYNRVRGTPPNDPTRPLGQRKGGGIWLHLDHGDGTAACVTLPASGMEYLLRTLDPDRRPVVVMGDRARLMG</sequence>
<feature type="chain" id="PRO_5025072942" description="Lipoprotein" evidence="2">
    <location>
        <begin position="31"/>
        <end position="253"/>
    </location>
</feature>
<evidence type="ECO:0000313" key="4">
    <source>
        <dbReference type="Proteomes" id="UP000325763"/>
    </source>
</evidence>
<keyword evidence="2" id="KW-0732">Signal</keyword>
<evidence type="ECO:0000313" key="3">
    <source>
        <dbReference type="EMBL" id="QEV42397.1"/>
    </source>
</evidence>
<dbReference type="OrthoDB" id="3868753at2"/>
<feature type="region of interest" description="Disordered" evidence="1">
    <location>
        <begin position="30"/>
        <end position="64"/>
    </location>
</feature>
<dbReference type="AlphaFoldDB" id="A0A5P2WDI2"/>
<name>A0A5P2WDI2_9ACTN</name>
<dbReference type="Proteomes" id="UP000325763">
    <property type="component" value="Chromosome"/>
</dbReference>
<dbReference type="EMBL" id="CP023747">
    <property type="protein sequence ID" value="QEV42397.1"/>
    <property type="molecule type" value="Genomic_DNA"/>
</dbReference>
<dbReference type="PANTHER" id="PTHR38589">
    <property type="entry name" value="BLR0621 PROTEIN"/>
    <property type="match status" value="1"/>
</dbReference>
<evidence type="ECO:0000256" key="1">
    <source>
        <dbReference type="SAM" id="MobiDB-lite"/>
    </source>
</evidence>
<dbReference type="KEGG" id="snq:CP978_31100"/>
<gene>
    <name evidence="3" type="ORF">CP978_31100</name>
</gene>
<evidence type="ECO:0000256" key="2">
    <source>
        <dbReference type="SAM" id="SignalP"/>
    </source>
</evidence>
<protein>
    <recommendedName>
        <fullName evidence="5">Lipoprotein</fullName>
    </recommendedName>
</protein>
<organism evidence="3 4">
    <name type="scientific">Streptomyces nodosus</name>
    <dbReference type="NCBI Taxonomy" id="40318"/>
    <lineage>
        <taxon>Bacteria</taxon>
        <taxon>Bacillati</taxon>
        <taxon>Actinomycetota</taxon>
        <taxon>Actinomycetes</taxon>
        <taxon>Kitasatosporales</taxon>
        <taxon>Streptomycetaceae</taxon>
        <taxon>Streptomyces</taxon>
    </lineage>
</organism>